<proteinExistence type="predicted"/>
<feature type="transmembrane region" description="Helical" evidence="2">
    <location>
        <begin position="199"/>
        <end position="216"/>
    </location>
</feature>
<dbReference type="PIRSF" id="PIRSF028704">
    <property type="entry name" value="UPC028704"/>
    <property type="match status" value="1"/>
</dbReference>
<feature type="transmembrane region" description="Helical" evidence="2">
    <location>
        <begin position="260"/>
        <end position="278"/>
    </location>
</feature>
<accession>A0A1G8JLN7</accession>
<evidence type="ECO:0008006" key="5">
    <source>
        <dbReference type="Google" id="ProtNLM"/>
    </source>
</evidence>
<evidence type="ECO:0000256" key="2">
    <source>
        <dbReference type="SAM" id="Phobius"/>
    </source>
</evidence>
<dbReference type="PANTHER" id="PTHR38592">
    <property type="entry name" value="BLL4819 PROTEIN"/>
    <property type="match status" value="1"/>
</dbReference>
<dbReference type="Pfam" id="PF10129">
    <property type="entry name" value="OpgC_C"/>
    <property type="match status" value="1"/>
</dbReference>
<reference evidence="3 4" key="1">
    <citation type="submission" date="2016-10" db="EMBL/GenBank/DDBJ databases">
        <authorList>
            <person name="de Groot N.N."/>
        </authorList>
    </citation>
    <scope>NUCLEOTIDE SEQUENCE [LARGE SCALE GENOMIC DNA]</scope>
    <source>
        <strain evidence="3 4">DSM 26424</strain>
    </source>
</reference>
<keyword evidence="2" id="KW-1133">Transmembrane helix</keyword>
<feature type="transmembrane region" description="Helical" evidence="2">
    <location>
        <begin position="228"/>
        <end position="248"/>
    </location>
</feature>
<feature type="transmembrane region" description="Helical" evidence="2">
    <location>
        <begin position="170"/>
        <end position="192"/>
    </location>
</feature>
<feature type="transmembrane region" description="Helical" evidence="2">
    <location>
        <begin position="114"/>
        <end position="134"/>
    </location>
</feature>
<feature type="transmembrane region" description="Helical" evidence="2">
    <location>
        <begin position="375"/>
        <end position="395"/>
    </location>
</feature>
<evidence type="ECO:0000256" key="1">
    <source>
        <dbReference type="SAM" id="MobiDB-lite"/>
    </source>
</evidence>
<feature type="region of interest" description="Disordered" evidence="1">
    <location>
        <begin position="1"/>
        <end position="31"/>
    </location>
</feature>
<dbReference type="AlphaFoldDB" id="A0A1G8JLN7"/>
<dbReference type="RefSeq" id="WP_089844335.1">
    <property type="nucleotide sequence ID" value="NZ_FNEJ01000003.1"/>
</dbReference>
<protein>
    <recommendedName>
        <fullName evidence="5">OpgC protein</fullName>
    </recommendedName>
</protein>
<sequence length="424" mass="45891">MPPPDTKATPAQQGDAKKLVTFPGVPEGTVRRPRDPRIDAFRGLALVMIFVNHVPGNPYEALTIRNFTFSDAAETFFIMSGIAAGLAYAGRFLPEARARTGLWHGVAPMWGRSWTLYLAHLFLTAWAMAIYAAASGMFGMPELLAQINLRPVFATTEEALFGVAAMTHQLGYVNILPAYTVLLFAGPVLVLLGLWRLGALLALSGLLWFAAGLWRLNLPNFPNEGGWFFNPLSWQLLFVVGLAIGLRLRDGQRLVPRSKPLFALAAGFCLLVLVWKHVPAVAEVLNHQMSRLADLGAPFHLVSHDKTYVAVPRLLNVLALAYVLSCLPMVTAASAHRWAAPLRLLGRQGLIVFCTGTLLSLVLQVIIAGAGEPRWMAWILPPVGVAIMLGIAWLAMPRKPIAPRQGSAQAQGGVVARPAGARAS</sequence>
<dbReference type="OrthoDB" id="9775975at2"/>
<feature type="transmembrane region" description="Helical" evidence="2">
    <location>
        <begin position="314"/>
        <end position="338"/>
    </location>
</feature>
<feature type="transmembrane region" description="Helical" evidence="2">
    <location>
        <begin position="76"/>
        <end position="93"/>
    </location>
</feature>
<keyword evidence="2" id="KW-0472">Membrane</keyword>
<dbReference type="PANTHER" id="PTHR38592:SF3">
    <property type="entry name" value="BLL4819 PROTEIN"/>
    <property type="match status" value="1"/>
</dbReference>
<dbReference type="Proteomes" id="UP000199093">
    <property type="component" value="Unassembled WGS sequence"/>
</dbReference>
<keyword evidence="2" id="KW-0812">Transmembrane</keyword>
<dbReference type="STRING" id="555512.SAMN04487993_1003131"/>
<organism evidence="3 4">
    <name type="scientific">Salipiger marinus</name>
    <dbReference type="NCBI Taxonomy" id="555512"/>
    <lineage>
        <taxon>Bacteria</taxon>
        <taxon>Pseudomonadati</taxon>
        <taxon>Pseudomonadota</taxon>
        <taxon>Alphaproteobacteria</taxon>
        <taxon>Rhodobacterales</taxon>
        <taxon>Roseobacteraceae</taxon>
        <taxon>Salipiger</taxon>
    </lineage>
</organism>
<name>A0A1G8JLN7_9RHOB</name>
<evidence type="ECO:0000313" key="4">
    <source>
        <dbReference type="Proteomes" id="UP000199093"/>
    </source>
</evidence>
<evidence type="ECO:0000313" key="3">
    <source>
        <dbReference type="EMBL" id="SDI32076.1"/>
    </source>
</evidence>
<gene>
    <name evidence="3" type="ORF">SAMN04487993_1003131</name>
</gene>
<dbReference type="InterPro" id="IPR014550">
    <property type="entry name" value="UCP028704_OpgC"/>
</dbReference>
<keyword evidence="4" id="KW-1185">Reference proteome</keyword>
<dbReference type="EMBL" id="FNEJ01000003">
    <property type="protein sequence ID" value="SDI32076.1"/>
    <property type="molecule type" value="Genomic_DNA"/>
</dbReference>
<feature type="transmembrane region" description="Helical" evidence="2">
    <location>
        <begin position="350"/>
        <end position="369"/>
    </location>
</feature>